<evidence type="ECO:0000256" key="2">
    <source>
        <dbReference type="SAM" id="MobiDB-lite"/>
    </source>
</evidence>
<gene>
    <name evidence="3" type="ORF">Nepgr_019068</name>
</gene>
<proteinExistence type="inferred from homology"/>
<comment type="similarity">
    <text evidence="1">Belongs to the ARG7 family.</text>
</comment>
<dbReference type="InterPro" id="IPR003676">
    <property type="entry name" value="SAUR_fam"/>
</dbReference>
<evidence type="ECO:0000256" key="1">
    <source>
        <dbReference type="ARBA" id="ARBA00006974"/>
    </source>
</evidence>
<accession>A0AAD3SUA9</accession>
<evidence type="ECO:0000313" key="3">
    <source>
        <dbReference type="EMBL" id="GMH17227.1"/>
    </source>
</evidence>
<comment type="caution">
    <text evidence="3">The sequence shown here is derived from an EMBL/GenBank/DDBJ whole genome shotgun (WGS) entry which is preliminary data.</text>
</comment>
<reference evidence="3" key="1">
    <citation type="submission" date="2023-05" db="EMBL/GenBank/DDBJ databases">
        <title>Nepenthes gracilis genome sequencing.</title>
        <authorList>
            <person name="Fukushima K."/>
        </authorList>
    </citation>
    <scope>NUCLEOTIDE SEQUENCE</scope>
    <source>
        <strain evidence="3">SING2019-196</strain>
    </source>
</reference>
<name>A0AAD3SUA9_NEPGR</name>
<evidence type="ECO:0000313" key="4">
    <source>
        <dbReference type="Proteomes" id="UP001279734"/>
    </source>
</evidence>
<feature type="compositionally biased region" description="Basic residues" evidence="2">
    <location>
        <begin position="210"/>
        <end position="227"/>
    </location>
</feature>
<dbReference type="GO" id="GO:0009733">
    <property type="term" value="P:response to auxin"/>
    <property type="evidence" value="ECO:0007669"/>
    <property type="project" value="InterPro"/>
</dbReference>
<dbReference type="Pfam" id="PF02519">
    <property type="entry name" value="Auxin_inducible"/>
    <property type="match status" value="1"/>
</dbReference>
<dbReference type="EMBL" id="BSYO01000017">
    <property type="protein sequence ID" value="GMH17227.1"/>
    <property type="molecule type" value="Genomic_DNA"/>
</dbReference>
<sequence>MRKLIGFQITEPASTQFIRHLFHRFHSPAGQSQRQRRRRPSRIINWNWQLKRTARSLSFNKYGSGHLPGEQNVQVPKGHMVVSVGAEDDDCHRILVPVLYCNHPLFAELLKEAEEKYGFDHPGGIRIPCQMSEFENVTAQIAAGRSFGDIARQCHLSQLDGSLDDDDHDLISLNSTALSTMMITTHHFLSKAMAVTHHILSKVTQRPLSRRRRRFIPVSPRQRRQRTRSPLSWRQRRRLQNRERLNL</sequence>
<keyword evidence="4" id="KW-1185">Reference proteome</keyword>
<dbReference type="PANTHER" id="PTHR31374:SF304">
    <property type="entry name" value="OS04G0537100 PROTEIN"/>
    <property type="match status" value="1"/>
</dbReference>
<protein>
    <submittedName>
        <fullName evidence="3">Uncharacterized protein</fullName>
    </submittedName>
</protein>
<dbReference type="AlphaFoldDB" id="A0AAD3SUA9"/>
<organism evidence="3 4">
    <name type="scientific">Nepenthes gracilis</name>
    <name type="common">Slender pitcher plant</name>
    <dbReference type="NCBI Taxonomy" id="150966"/>
    <lineage>
        <taxon>Eukaryota</taxon>
        <taxon>Viridiplantae</taxon>
        <taxon>Streptophyta</taxon>
        <taxon>Embryophyta</taxon>
        <taxon>Tracheophyta</taxon>
        <taxon>Spermatophyta</taxon>
        <taxon>Magnoliopsida</taxon>
        <taxon>eudicotyledons</taxon>
        <taxon>Gunneridae</taxon>
        <taxon>Pentapetalae</taxon>
        <taxon>Caryophyllales</taxon>
        <taxon>Nepenthaceae</taxon>
        <taxon>Nepenthes</taxon>
    </lineage>
</organism>
<dbReference type="PANTHER" id="PTHR31374">
    <property type="entry name" value="AUXIN-INDUCED PROTEIN-LIKE-RELATED"/>
    <property type="match status" value="1"/>
</dbReference>
<feature type="region of interest" description="Disordered" evidence="2">
    <location>
        <begin position="210"/>
        <end position="232"/>
    </location>
</feature>
<dbReference type="Proteomes" id="UP001279734">
    <property type="component" value="Unassembled WGS sequence"/>
</dbReference>